<evidence type="ECO:0000256" key="3">
    <source>
        <dbReference type="SAM" id="MobiDB-lite"/>
    </source>
</evidence>
<sequence>MRPSLFPRRQVGRLCDACREQLQLQRRALSSRTLAAPSLSQRTAAATSSIAMARLRRQSPRSTTRSMHHGRPLLRAAASEGQQPSPSEGDGTNSKGEAPTTTSSAKHEAPQTHYDLFPQTLPRGPPPAGPFRVDVRALRREYLALQARAHPDLHAQGPSSLRSRAEAASARINEAFHTLASPFRRAVYVLGLRGVRDAEDEAARVEDPELLAAVLEARERVEEAAAEEHLADVRAENEARIRASEAVLEDAFARDDLEAARREVVRLRYWVNVRESIDNWERGKPVVLEH</sequence>
<dbReference type="Gene3D" id="1.10.287.110">
    <property type="entry name" value="DnaJ domain"/>
    <property type="match status" value="1"/>
</dbReference>
<dbReference type="STRING" id="155417.A0A4Q4TB91"/>
<reference evidence="5 6" key="1">
    <citation type="submission" date="2018-06" db="EMBL/GenBank/DDBJ databases">
        <title>Complete Genomes of Monosporascus.</title>
        <authorList>
            <person name="Robinson A.J."/>
            <person name="Natvig D.O."/>
        </authorList>
    </citation>
    <scope>NUCLEOTIDE SEQUENCE [LARGE SCALE GENOMIC DNA]</scope>
    <source>
        <strain evidence="5 6">CBS 110550</strain>
    </source>
</reference>
<accession>A0A4Q4TB91</accession>
<dbReference type="NCBIfam" id="TIGR00714">
    <property type="entry name" value="hscB"/>
    <property type="match status" value="1"/>
</dbReference>
<protein>
    <recommendedName>
        <fullName evidence="4">Co-chaperone HscB C-terminal oligomerisation domain-containing protein</fullName>
    </recommendedName>
</protein>
<organism evidence="5 6">
    <name type="scientific">Monosporascus ibericus</name>
    <dbReference type="NCBI Taxonomy" id="155417"/>
    <lineage>
        <taxon>Eukaryota</taxon>
        <taxon>Fungi</taxon>
        <taxon>Dikarya</taxon>
        <taxon>Ascomycota</taxon>
        <taxon>Pezizomycotina</taxon>
        <taxon>Sordariomycetes</taxon>
        <taxon>Xylariomycetidae</taxon>
        <taxon>Xylariales</taxon>
        <taxon>Xylariales incertae sedis</taxon>
        <taxon>Monosporascus</taxon>
    </lineage>
</organism>
<dbReference type="Proteomes" id="UP000293360">
    <property type="component" value="Unassembled WGS sequence"/>
</dbReference>
<evidence type="ECO:0000313" key="5">
    <source>
        <dbReference type="EMBL" id="RYP03788.1"/>
    </source>
</evidence>
<dbReference type="AlphaFoldDB" id="A0A4Q4TB91"/>
<dbReference type="GO" id="GO:0051087">
    <property type="term" value="F:protein-folding chaperone binding"/>
    <property type="evidence" value="ECO:0007669"/>
    <property type="project" value="InterPro"/>
</dbReference>
<dbReference type="GO" id="GO:0044571">
    <property type="term" value="P:[2Fe-2S] cluster assembly"/>
    <property type="evidence" value="ECO:0007669"/>
    <property type="project" value="InterPro"/>
</dbReference>
<dbReference type="PANTHER" id="PTHR14021:SF15">
    <property type="entry name" value="IRON-SULFUR CLUSTER CO-CHAPERONE PROTEIN HSCB"/>
    <property type="match status" value="1"/>
</dbReference>
<dbReference type="EMBL" id="QJNU01000242">
    <property type="protein sequence ID" value="RYP03788.1"/>
    <property type="molecule type" value="Genomic_DNA"/>
</dbReference>
<dbReference type="GO" id="GO:0051259">
    <property type="term" value="P:protein complex oligomerization"/>
    <property type="evidence" value="ECO:0007669"/>
    <property type="project" value="InterPro"/>
</dbReference>
<gene>
    <name evidence="5" type="ORF">DL764_004900</name>
</gene>
<dbReference type="SUPFAM" id="SSF47144">
    <property type="entry name" value="HSC20 (HSCB), C-terminal oligomerisation domain"/>
    <property type="match status" value="1"/>
</dbReference>
<dbReference type="InterPro" id="IPR009073">
    <property type="entry name" value="HscB_oligo_C"/>
</dbReference>
<evidence type="ECO:0000256" key="2">
    <source>
        <dbReference type="ARBA" id="ARBA00023186"/>
    </source>
</evidence>
<proteinExistence type="inferred from homology"/>
<dbReference type="InterPro" id="IPR036386">
    <property type="entry name" value="HscB_C_sf"/>
</dbReference>
<name>A0A4Q4TB91_9PEZI</name>
<dbReference type="GO" id="GO:0005739">
    <property type="term" value="C:mitochondrion"/>
    <property type="evidence" value="ECO:0007669"/>
    <property type="project" value="TreeGrafter"/>
</dbReference>
<feature type="domain" description="Co-chaperone HscB C-terminal oligomerisation" evidence="4">
    <location>
        <begin position="206"/>
        <end position="278"/>
    </location>
</feature>
<dbReference type="Gene3D" id="1.20.1280.20">
    <property type="entry name" value="HscB, C-terminal domain"/>
    <property type="match status" value="1"/>
</dbReference>
<dbReference type="OrthoDB" id="448954at2759"/>
<dbReference type="PANTHER" id="PTHR14021">
    <property type="entry name" value="IRON-SULFUR CLUSTER CO-CHAPERONE PROTEIN HSCB"/>
    <property type="match status" value="1"/>
</dbReference>
<keyword evidence="2" id="KW-0143">Chaperone</keyword>
<evidence type="ECO:0000256" key="1">
    <source>
        <dbReference type="ARBA" id="ARBA00010476"/>
    </source>
</evidence>
<dbReference type="InterPro" id="IPR036869">
    <property type="entry name" value="J_dom_sf"/>
</dbReference>
<comment type="caution">
    <text evidence="5">The sequence shown here is derived from an EMBL/GenBank/DDBJ whole genome shotgun (WGS) entry which is preliminary data.</text>
</comment>
<keyword evidence="6" id="KW-1185">Reference proteome</keyword>
<dbReference type="SUPFAM" id="SSF46565">
    <property type="entry name" value="Chaperone J-domain"/>
    <property type="match status" value="1"/>
</dbReference>
<feature type="region of interest" description="Disordered" evidence="3">
    <location>
        <begin position="45"/>
        <end position="128"/>
    </location>
</feature>
<dbReference type="GO" id="GO:0001671">
    <property type="term" value="F:ATPase activator activity"/>
    <property type="evidence" value="ECO:0007669"/>
    <property type="project" value="InterPro"/>
</dbReference>
<feature type="compositionally biased region" description="Polar residues" evidence="3">
    <location>
        <begin position="80"/>
        <end position="104"/>
    </location>
</feature>
<evidence type="ECO:0000259" key="4">
    <source>
        <dbReference type="Pfam" id="PF07743"/>
    </source>
</evidence>
<dbReference type="Pfam" id="PF07743">
    <property type="entry name" value="HSCB_C"/>
    <property type="match status" value="1"/>
</dbReference>
<dbReference type="InterPro" id="IPR004640">
    <property type="entry name" value="HscB"/>
</dbReference>
<comment type="similarity">
    <text evidence="1">Belongs to the HscB family.</text>
</comment>
<evidence type="ECO:0000313" key="6">
    <source>
        <dbReference type="Proteomes" id="UP000293360"/>
    </source>
</evidence>